<dbReference type="EMBL" id="LR824641">
    <property type="protein sequence ID" value="CAD0312021.1"/>
    <property type="molecule type" value="Genomic_DNA"/>
</dbReference>
<organism evidence="3 4">
    <name type="scientific">Xanthomonas euroxanthea</name>
    <dbReference type="NCBI Taxonomy" id="2259622"/>
    <lineage>
        <taxon>Bacteria</taxon>
        <taxon>Pseudomonadati</taxon>
        <taxon>Pseudomonadota</taxon>
        <taxon>Gammaproteobacteria</taxon>
        <taxon>Lysobacterales</taxon>
        <taxon>Lysobacteraceae</taxon>
        <taxon>Xanthomonas</taxon>
    </lineage>
</organism>
<accession>A0A8E4EJ81</accession>
<evidence type="ECO:0000256" key="1">
    <source>
        <dbReference type="SAM" id="SignalP"/>
    </source>
</evidence>
<dbReference type="KEGG" id="xeu:XSP_000404"/>
<dbReference type="Proteomes" id="UP000515493">
    <property type="component" value="Chromosome"/>
</dbReference>
<feature type="signal peptide" evidence="1">
    <location>
        <begin position="1"/>
        <end position="28"/>
    </location>
</feature>
<dbReference type="EMBL" id="LR861803">
    <property type="protein sequence ID" value="CAD1786858.1"/>
    <property type="molecule type" value="Genomic_DNA"/>
</dbReference>
<evidence type="ECO:0000313" key="2">
    <source>
        <dbReference type="EMBL" id="CAD0312021.1"/>
    </source>
</evidence>
<name>A0A8E4EJ81_9XANT</name>
<evidence type="ECO:0008006" key="5">
    <source>
        <dbReference type="Google" id="ProtNLM"/>
    </source>
</evidence>
<gene>
    <name evidence="3" type="ORF">XSP_000404</name>
</gene>
<evidence type="ECO:0000313" key="3">
    <source>
        <dbReference type="EMBL" id="CAD1786858.1"/>
    </source>
</evidence>
<evidence type="ECO:0000313" key="4">
    <source>
        <dbReference type="Proteomes" id="UP000515493"/>
    </source>
</evidence>
<dbReference type="RefSeq" id="WP_119130323.1">
    <property type="nucleotide sequence ID" value="NZ_LR861803.1"/>
</dbReference>
<reference evidence="3 4" key="1">
    <citation type="submission" date="2020-07" db="EMBL/GenBank/DDBJ databases">
        <authorList>
            <person name="Teixeira M."/>
        </authorList>
    </citation>
    <scope>NUCLEOTIDE SEQUENCE [LARGE SCALE GENOMIC DNA]</scope>
    <source>
        <strain evidence="3">1</strain>
        <strain evidence="2">Xanthomonas sp. CPBF 367</strain>
    </source>
</reference>
<dbReference type="AlphaFoldDB" id="A0A8E4EJ81"/>
<dbReference type="GeneID" id="79387755"/>
<proteinExistence type="predicted"/>
<keyword evidence="1" id="KW-0732">Signal</keyword>
<sequence length="120" mass="12929">MKKTLMFMTFATCIGVFAGMSSVNVALAQQRASHAPDPLHAKVLARYEAINASLAEARKAGKLSNAQAAEIEKKLSWVRTDSATRAKQQGFVSAGESASYNRTLDEAEQTIRRGTSGSKH</sequence>
<feature type="chain" id="PRO_5036263339" description="DUF4148 domain-containing protein" evidence="1">
    <location>
        <begin position="29"/>
        <end position="120"/>
    </location>
</feature>
<protein>
    <recommendedName>
        <fullName evidence="5">DUF4148 domain-containing protein</fullName>
    </recommendedName>
</protein>